<dbReference type="EMBL" id="AY596297">
    <property type="protein sequence ID" value="AAV46711.1"/>
    <property type="molecule type" value="Genomic_DNA"/>
</dbReference>
<dbReference type="AlphaFoldDB" id="Q5V192"/>
<dbReference type="HOGENOM" id="CLU_1998682_0_0_2"/>
<organism evidence="2 3">
    <name type="scientific">Haloarcula marismortui (strain ATCC 43049 / DSM 3752 / JCM 8966 / VKM B-1809)</name>
    <name type="common">Halobacterium marismortui</name>
    <dbReference type="NCBI Taxonomy" id="272569"/>
    <lineage>
        <taxon>Archaea</taxon>
        <taxon>Methanobacteriati</taxon>
        <taxon>Methanobacteriota</taxon>
        <taxon>Stenosarchaea group</taxon>
        <taxon>Halobacteria</taxon>
        <taxon>Halobacteriales</taxon>
        <taxon>Haloarculaceae</taxon>
        <taxon>Haloarcula</taxon>
    </lineage>
</organism>
<evidence type="ECO:0000313" key="3">
    <source>
        <dbReference type="Proteomes" id="UP000001169"/>
    </source>
</evidence>
<keyword evidence="1" id="KW-0812">Transmembrane</keyword>
<dbReference type="PaxDb" id="272569-rrnAC1823"/>
<evidence type="ECO:0000313" key="2">
    <source>
        <dbReference type="EMBL" id="AAV46711.1"/>
    </source>
</evidence>
<dbReference type="PATRIC" id="fig|272569.17.peg.2493"/>
<keyword evidence="1" id="KW-1133">Transmembrane helix</keyword>
<dbReference type="Proteomes" id="UP000001169">
    <property type="component" value="Chromosome I"/>
</dbReference>
<accession>Q5V192</accession>
<keyword evidence="1" id="KW-0472">Membrane</keyword>
<sequence>MQTASQNRSSEQLSEQRTTAIAVPDSVSGEVSVGRQPRLVLSGWEHQSGFLHLIDKSVHMSLQPLHTPVGDVSIVTHAMNEHPVTDVLVGVGIALCLFGLYYKLILLPANRQESSQRTGGQSPP</sequence>
<gene>
    <name evidence="2" type="ordered locus">rrnAC1823</name>
</gene>
<reference evidence="2 3" key="1">
    <citation type="journal article" date="2004" name="Genome Res.">
        <title>Genome sequence of Haloarcula marismortui: a halophilic archaeon from the Dead Sea.</title>
        <authorList>
            <person name="Baliga N.S."/>
            <person name="Bonneau R."/>
            <person name="Facciotti M.T."/>
            <person name="Pan M."/>
            <person name="Glusman G."/>
            <person name="Deutsch E.W."/>
            <person name="Shannon P."/>
            <person name="Chiu Y."/>
            <person name="Weng R.S."/>
            <person name="Gan R.R."/>
            <person name="Hung P."/>
            <person name="Date S.V."/>
            <person name="Marcotte E."/>
            <person name="Hood L."/>
            <person name="Ng W.V."/>
        </authorList>
    </citation>
    <scope>NUCLEOTIDE SEQUENCE [LARGE SCALE GENOMIC DNA]</scope>
    <source>
        <strain evidence="3">ATCC 43049 / DSM 3752 / JCM 8966 / VKM B-1809</strain>
    </source>
</reference>
<dbReference type="eggNOG" id="arCOG13187">
    <property type="taxonomic scope" value="Archaea"/>
</dbReference>
<evidence type="ECO:0000256" key="1">
    <source>
        <dbReference type="SAM" id="Phobius"/>
    </source>
</evidence>
<keyword evidence="3" id="KW-1185">Reference proteome</keyword>
<dbReference type="KEGG" id="hma:rrnAC1823"/>
<name>Q5V192_HALMA</name>
<proteinExistence type="predicted"/>
<dbReference type="EnsemblBacteria" id="AAV46711">
    <property type="protein sequence ID" value="AAV46711"/>
    <property type="gene ID" value="rrnAC1823"/>
</dbReference>
<protein>
    <submittedName>
        <fullName evidence="2">Uncharacterized protein</fullName>
    </submittedName>
</protein>
<feature type="transmembrane region" description="Helical" evidence="1">
    <location>
        <begin position="87"/>
        <end position="107"/>
    </location>
</feature>